<sequence>MDKWSGLRLIPLVLALAATAQALYSSTSDVISLSSGNFDRLVKDSDSVWIVEFFAPWCGHCKSLVPEYEKAAKALKGVVKVGAVDADQDKTLGNQYSIRGFPTIKIISGGKSEDYNGQRTAKGIVEAALKAARDKVDAQLNGRSSGGGSSSGGSGSKKDVVELTESNFQKLVLDSDEPWLVEFFAPWCGHCQRLEPEWAKAATELKGKVKVGAVDATAHPEMTSKYGVQGYPTIKFFPAGRKRSSDAQDYDGGRTADAIVNWASDKASATLPPPELIQIVNDDTLQEGCVKHSLCVLSVVPHILDCDANCRNRYLVRFIEQK</sequence>
<dbReference type="InterPro" id="IPR005788">
    <property type="entry name" value="PDI_thioredoxin-like_dom"/>
</dbReference>
<dbReference type="PRINTS" id="PR00421">
    <property type="entry name" value="THIOREDOXIN"/>
</dbReference>
<evidence type="ECO:0000256" key="4">
    <source>
        <dbReference type="ARBA" id="ARBA00022824"/>
    </source>
</evidence>
<feature type="region of interest" description="Disordered" evidence="7">
    <location>
        <begin position="139"/>
        <end position="158"/>
    </location>
</feature>
<dbReference type="CDD" id="cd03001">
    <property type="entry name" value="PDI_a_P5"/>
    <property type="match status" value="2"/>
</dbReference>
<name>A0ABP1S582_9HEXA</name>
<evidence type="ECO:0000313" key="11">
    <source>
        <dbReference type="Proteomes" id="UP001642540"/>
    </source>
</evidence>
<comment type="caution">
    <text evidence="10">The sequence shown here is derived from an EMBL/GenBank/DDBJ whole genome shotgun (WGS) entry which is preliminary data.</text>
</comment>
<evidence type="ECO:0000256" key="3">
    <source>
        <dbReference type="ARBA" id="ARBA00022737"/>
    </source>
</evidence>
<dbReference type="PROSITE" id="PS51352">
    <property type="entry name" value="THIOREDOXIN_2"/>
    <property type="match status" value="2"/>
</dbReference>
<evidence type="ECO:0000256" key="7">
    <source>
        <dbReference type="SAM" id="MobiDB-lite"/>
    </source>
</evidence>
<protein>
    <recommendedName>
        <fullName evidence="9">Thioredoxin domain-containing protein</fullName>
    </recommendedName>
</protein>
<organism evidence="10 11">
    <name type="scientific">Orchesella dallaii</name>
    <dbReference type="NCBI Taxonomy" id="48710"/>
    <lineage>
        <taxon>Eukaryota</taxon>
        <taxon>Metazoa</taxon>
        <taxon>Ecdysozoa</taxon>
        <taxon>Arthropoda</taxon>
        <taxon>Hexapoda</taxon>
        <taxon>Collembola</taxon>
        <taxon>Entomobryomorpha</taxon>
        <taxon>Entomobryoidea</taxon>
        <taxon>Orchesellidae</taxon>
        <taxon>Orchesellinae</taxon>
        <taxon>Orchesella</taxon>
    </lineage>
</organism>
<keyword evidence="11" id="KW-1185">Reference proteome</keyword>
<keyword evidence="5" id="KW-0676">Redox-active center</keyword>
<dbReference type="PROSITE" id="PS00194">
    <property type="entry name" value="THIOREDOXIN_1"/>
    <property type="match status" value="2"/>
</dbReference>
<feature type="domain" description="Thioredoxin" evidence="9">
    <location>
        <begin position="125"/>
        <end position="268"/>
    </location>
</feature>
<comment type="similarity">
    <text evidence="1 6">Belongs to the protein disulfide isomerase family.</text>
</comment>
<evidence type="ECO:0000259" key="9">
    <source>
        <dbReference type="PROSITE" id="PS51352"/>
    </source>
</evidence>
<evidence type="ECO:0000313" key="10">
    <source>
        <dbReference type="EMBL" id="CAL8143586.1"/>
    </source>
</evidence>
<dbReference type="NCBIfam" id="TIGR01126">
    <property type="entry name" value="pdi_dom"/>
    <property type="match status" value="2"/>
</dbReference>
<evidence type="ECO:0000256" key="1">
    <source>
        <dbReference type="ARBA" id="ARBA00006347"/>
    </source>
</evidence>
<dbReference type="PANTHER" id="PTHR45815:SF3">
    <property type="entry name" value="PROTEIN DISULFIDE-ISOMERASE A6"/>
    <property type="match status" value="1"/>
</dbReference>
<feature type="domain" description="Thioredoxin" evidence="9">
    <location>
        <begin position="9"/>
        <end position="124"/>
    </location>
</feature>
<gene>
    <name evidence="10" type="ORF">ODALV1_LOCUS29719</name>
</gene>
<evidence type="ECO:0000256" key="8">
    <source>
        <dbReference type="SAM" id="SignalP"/>
    </source>
</evidence>
<accession>A0ABP1S582</accession>
<keyword evidence="3" id="KW-0677">Repeat</keyword>
<evidence type="ECO:0000256" key="6">
    <source>
        <dbReference type="RuleBase" id="RU004208"/>
    </source>
</evidence>
<dbReference type="SUPFAM" id="SSF52833">
    <property type="entry name" value="Thioredoxin-like"/>
    <property type="match status" value="2"/>
</dbReference>
<evidence type="ECO:0000256" key="5">
    <source>
        <dbReference type="ARBA" id="ARBA00023284"/>
    </source>
</evidence>
<feature type="signal peptide" evidence="8">
    <location>
        <begin position="1"/>
        <end position="22"/>
    </location>
</feature>
<dbReference type="InterPro" id="IPR036249">
    <property type="entry name" value="Thioredoxin-like_sf"/>
</dbReference>
<proteinExistence type="inferred from homology"/>
<dbReference type="InterPro" id="IPR017937">
    <property type="entry name" value="Thioredoxin_CS"/>
</dbReference>
<dbReference type="Proteomes" id="UP001642540">
    <property type="component" value="Unassembled WGS sequence"/>
</dbReference>
<feature type="compositionally biased region" description="Gly residues" evidence="7">
    <location>
        <begin position="144"/>
        <end position="155"/>
    </location>
</feature>
<dbReference type="Gene3D" id="3.40.30.10">
    <property type="entry name" value="Glutaredoxin"/>
    <property type="match status" value="2"/>
</dbReference>
<dbReference type="InterPro" id="IPR013766">
    <property type="entry name" value="Thioredoxin_domain"/>
</dbReference>
<feature type="chain" id="PRO_5045085150" description="Thioredoxin domain-containing protein" evidence="8">
    <location>
        <begin position="23"/>
        <end position="322"/>
    </location>
</feature>
<dbReference type="EMBL" id="CAXLJM020000160">
    <property type="protein sequence ID" value="CAL8143586.1"/>
    <property type="molecule type" value="Genomic_DNA"/>
</dbReference>
<keyword evidence="4" id="KW-0256">Endoplasmic reticulum</keyword>
<reference evidence="10 11" key="1">
    <citation type="submission" date="2024-08" db="EMBL/GenBank/DDBJ databases">
        <authorList>
            <person name="Cucini C."/>
            <person name="Frati F."/>
        </authorList>
    </citation>
    <scope>NUCLEOTIDE SEQUENCE [LARGE SCALE GENOMIC DNA]</scope>
</reference>
<dbReference type="PANTHER" id="PTHR45815">
    <property type="entry name" value="PROTEIN DISULFIDE-ISOMERASE A6"/>
    <property type="match status" value="1"/>
</dbReference>
<dbReference type="Pfam" id="PF00085">
    <property type="entry name" value="Thioredoxin"/>
    <property type="match status" value="2"/>
</dbReference>
<evidence type="ECO:0000256" key="2">
    <source>
        <dbReference type="ARBA" id="ARBA00022729"/>
    </source>
</evidence>
<keyword evidence="2 8" id="KW-0732">Signal</keyword>